<sequence length="127" mass="13509">MSDDIAASAIDSQFAPRARPDVAWVELDGQVVAFDPVRMTSYVLNATAGLIWQLLDGSDTVEVLSADLAAAFGADLDQIRSDVLTTVRRFGDQGLLAGVTGQRSEDGSGDRDPDRSPSRFLLGPESP</sequence>
<comment type="caution">
    <text evidence="2">The sequence shown here is derived from an EMBL/GenBank/DDBJ whole genome shotgun (WGS) entry which is preliminary data.</text>
</comment>
<keyword evidence="3" id="KW-1185">Reference proteome</keyword>
<dbReference type="InterPro" id="IPR008792">
    <property type="entry name" value="PQQD"/>
</dbReference>
<dbReference type="EMBL" id="WJHE01001306">
    <property type="protein sequence ID" value="MST34925.1"/>
    <property type="molecule type" value="Genomic_DNA"/>
</dbReference>
<dbReference type="Proteomes" id="UP000437736">
    <property type="component" value="Unassembled WGS sequence"/>
</dbReference>
<evidence type="ECO:0000313" key="2">
    <source>
        <dbReference type="EMBL" id="MST34925.1"/>
    </source>
</evidence>
<feature type="compositionally biased region" description="Basic and acidic residues" evidence="1">
    <location>
        <begin position="103"/>
        <end position="117"/>
    </location>
</feature>
<dbReference type="InterPro" id="IPR041881">
    <property type="entry name" value="PqqD_sf"/>
</dbReference>
<feature type="region of interest" description="Disordered" evidence="1">
    <location>
        <begin position="98"/>
        <end position="127"/>
    </location>
</feature>
<dbReference type="Gene3D" id="1.10.10.1150">
    <property type="entry name" value="Coenzyme PQQ synthesis protein D (PqqD)"/>
    <property type="match status" value="1"/>
</dbReference>
<gene>
    <name evidence="2" type="ORF">GHK86_19630</name>
</gene>
<organism evidence="2 3">
    <name type="scientific">Acidiferrimicrobium australe</name>
    <dbReference type="NCBI Taxonomy" id="2664430"/>
    <lineage>
        <taxon>Bacteria</taxon>
        <taxon>Bacillati</taxon>
        <taxon>Actinomycetota</taxon>
        <taxon>Acidimicrobiia</taxon>
        <taxon>Acidimicrobiales</taxon>
        <taxon>Acidimicrobiaceae</taxon>
        <taxon>Acidiferrimicrobium</taxon>
    </lineage>
</organism>
<proteinExistence type="predicted"/>
<evidence type="ECO:0000256" key="1">
    <source>
        <dbReference type="SAM" id="MobiDB-lite"/>
    </source>
</evidence>
<protein>
    <submittedName>
        <fullName evidence="2">PqqD family peptide modification chaperone</fullName>
    </submittedName>
</protein>
<accession>A0ABW9QZ80</accession>
<name>A0ABW9QZ80_9ACTN</name>
<dbReference type="Pfam" id="PF05402">
    <property type="entry name" value="PqqD"/>
    <property type="match status" value="1"/>
</dbReference>
<evidence type="ECO:0000313" key="3">
    <source>
        <dbReference type="Proteomes" id="UP000437736"/>
    </source>
</evidence>
<reference evidence="2 3" key="1">
    <citation type="submission" date="2019-11" db="EMBL/GenBank/DDBJ databases">
        <title>Acidiferrimicrobium australis gen. nov., sp. nov., an acidophilic and obligately heterotrophic, member of the Actinobacteria that catalyses dissimilatory oxido- reduction of iron isolated from metal-rich acidic water in Chile.</title>
        <authorList>
            <person name="Gonzalez D."/>
            <person name="Huber K."/>
            <person name="Hedrich S."/>
            <person name="Rojas-Villalobos C."/>
            <person name="Quatrini R."/>
            <person name="Dinamarca M.A."/>
            <person name="Schwarz A."/>
            <person name="Canales C."/>
            <person name="Nancucheo I."/>
        </authorList>
    </citation>
    <scope>NUCLEOTIDE SEQUENCE [LARGE SCALE GENOMIC DNA]</scope>
    <source>
        <strain evidence="2 3">USS-CCA1</strain>
    </source>
</reference>